<dbReference type="Proteomes" id="UP000031675">
    <property type="component" value="Unassembled WGS sequence"/>
</dbReference>
<comment type="caution">
    <text evidence="1">The sequence shown here is derived from an EMBL/GenBank/DDBJ whole genome shotgun (WGS) entry which is preliminary data.</text>
</comment>
<protein>
    <submittedName>
        <fullName evidence="1">Uncharacterized protein</fullName>
    </submittedName>
</protein>
<organism evidence="1 2">
    <name type="scientific">Streptomonospora alba</name>
    <dbReference type="NCBI Taxonomy" id="183763"/>
    <lineage>
        <taxon>Bacteria</taxon>
        <taxon>Bacillati</taxon>
        <taxon>Actinomycetota</taxon>
        <taxon>Actinomycetes</taxon>
        <taxon>Streptosporangiales</taxon>
        <taxon>Nocardiopsidaceae</taxon>
        <taxon>Streptomonospora</taxon>
    </lineage>
</organism>
<evidence type="ECO:0000313" key="1">
    <source>
        <dbReference type="EMBL" id="KIH97616.1"/>
    </source>
</evidence>
<evidence type="ECO:0000313" key="2">
    <source>
        <dbReference type="Proteomes" id="UP000031675"/>
    </source>
</evidence>
<dbReference type="AlphaFoldDB" id="A0A0C2J816"/>
<sequence>MLARLVAPVSKEVAGRLWQVLCALNTLAHLSPDARTRFGWTVPRRTWKQRIDMASTTLGVVREESTVAI</sequence>
<proteinExistence type="predicted"/>
<gene>
    <name evidence="1" type="ORF">LP52_18045</name>
</gene>
<accession>A0A0C2J816</accession>
<dbReference type="EMBL" id="JROO01000034">
    <property type="protein sequence ID" value="KIH97616.1"/>
    <property type="molecule type" value="Genomic_DNA"/>
</dbReference>
<reference evidence="2" key="1">
    <citation type="journal article" date="2015" name="Chem. Biol.">
        <title>Structure, bioactivity, and resistance mechanism of streptomonomicin, an unusual lasso Peptide from an understudied halophilic actinomycete.</title>
        <authorList>
            <person name="Metelev M."/>
            <person name="Tietz J.I."/>
            <person name="Melby J.O."/>
            <person name="Blair P.M."/>
            <person name="Zhu L."/>
            <person name="Livnat I."/>
            <person name="Severinov K."/>
            <person name="Mitchell D.A."/>
        </authorList>
    </citation>
    <scope>NUCLEOTIDE SEQUENCE [LARGE SCALE GENOMIC DNA]</scope>
    <source>
        <strain evidence="2">YIM 90003</strain>
    </source>
</reference>
<keyword evidence="2" id="KW-1185">Reference proteome</keyword>
<name>A0A0C2J816_9ACTN</name>